<evidence type="ECO:0000313" key="1">
    <source>
        <dbReference type="EMBL" id="CUQ01156.1"/>
    </source>
</evidence>
<protein>
    <submittedName>
        <fullName evidence="1">Uncharacterized protein</fullName>
    </submittedName>
</protein>
<proteinExistence type="predicted"/>
<name>A0A174SWJ6_FLAPL</name>
<reference evidence="1 2" key="1">
    <citation type="submission" date="2015-09" db="EMBL/GenBank/DDBJ databases">
        <authorList>
            <consortium name="Pathogen Informatics"/>
        </authorList>
    </citation>
    <scope>NUCLEOTIDE SEQUENCE [LARGE SCALE GENOMIC DNA]</scope>
    <source>
        <strain evidence="1 2">2789STDY5608854</strain>
    </source>
</reference>
<accession>A0A174SWJ6</accession>
<dbReference type="EMBL" id="CYZT01000618">
    <property type="protein sequence ID" value="CUQ01156.1"/>
    <property type="molecule type" value="Genomic_DNA"/>
</dbReference>
<dbReference type="Proteomes" id="UP000095746">
    <property type="component" value="Unassembled WGS sequence"/>
</dbReference>
<evidence type="ECO:0000313" key="2">
    <source>
        <dbReference type="Proteomes" id="UP000095746"/>
    </source>
</evidence>
<organism evidence="1 2">
    <name type="scientific">Flavonifractor plautii</name>
    <name type="common">Fusobacterium plautii</name>
    <dbReference type="NCBI Taxonomy" id="292800"/>
    <lineage>
        <taxon>Bacteria</taxon>
        <taxon>Bacillati</taxon>
        <taxon>Bacillota</taxon>
        <taxon>Clostridia</taxon>
        <taxon>Eubacteriales</taxon>
        <taxon>Oscillospiraceae</taxon>
        <taxon>Flavonifractor</taxon>
    </lineage>
</organism>
<gene>
    <name evidence="1" type="ORF">ERS852411_03867</name>
</gene>
<sequence>MASTGMVVLSVLISKSTSPFFTVSPTCLCHLTSWPSSMLKPSLGMMTTSAIAMPPYTISRILAAIFFSSGISGNSSAGLKGRGTSAVPIRWMGASRS</sequence>
<dbReference type="AlphaFoldDB" id="A0A174SWJ6"/>